<dbReference type="InterPro" id="IPR003961">
    <property type="entry name" value="FN3_dom"/>
</dbReference>
<dbReference type="PANTHER" id="PTHR24051">
    <property type="entry name" value="SUSHI DOMAIN-CONTAINING PROTEIN 1"/>
    <property type="match status" value="1"/>
</dbReference>
<name>A0ABD1KCE0_9TELE</name>
<evidence type="ECO:0000256" key="1">
    <source>
        <dbReference type="ARBA" id="ARBA00022737"/>
    </source>
</evidence>
<dbReference type="SUPFAM" id="SSF48726">
    <property type="entry name" value="Immunoglobulin"/>
    <property type="match status" value="1"/>
</dbReference>
<dbReference type="Pfam" id="PF00629">
    <property type="entry name" value="MAM"/>
    <property type="match status" value="1"/>
</dbReference>
<evidence type="ECO:0000313" key="8">
    <source>
        <dbReference type="EMBL" id="KAL2096759.1"/>
    </source>
</evidence>
<dbReference type="InterPro" id="IPR036116">
    <property type="entry name" value="FN3_sf"/>
</dbReference>
<protein>
    <recommendedName>
        <fullName evidence="10">Receptor-type tyrosine-protein phosphatase mu</fullName>
    </recommendedName>
</protein>
<reference evidence="8 9" key="1">
    <citation type="submission" date="2024-09" db="EMBL/GenBank/DDBJ databases">
        <title>A chromosome-level genome assembly of Gray's grenadier anchovy, Coilia grayii.</title>
        <authorList>
            <person name="Fu Z."/>
        </authorList>
    </citation>
    <scope>NUCLEOTIDE SEQUENCE [LARGE SCALE GENOMIC DNA]</scope>
    <source>
        <strain evidence="8">G4</strain>
        <tissue evidence="8">Muscle</tissue>
    </source>
</reference>
<dbReference type="PANTHER" id="PTHR24051:SF11">
    <property type="entry name" value="PROTEIN TYROSINE PHOSPHATASE, RECEPTOR TYPE, M"/>
    <property type="match status" value="1"/>
</dbReference>
<dbReference type="Gene3D" id="2.60.40.10">
    <property type="entry name" value="Immunoglobulins"/>
    <property type="match status" value="2"/>
</dbReference>
<dbReference type="EMBL" id="JBHFQA010000006">
    <property type="protein sequence ID" value="KAL2096759.1"/>
    <property type="molecule type" value="Genomic_DNA"/>
</dbReference>
<dbReference type="AlphaFoldDB" id="A0ABD1KCE0"/>
<dbReference type="Proteomes" id="UP001591681">
    <property type="component" value="Unassembled WGS sequence"/>
</dbReference>
<keyword evidence="9" id="KW-1185">Reference proteome</keyword>
<dbReference type="PROSITE" id="PS50853">
    <property type="entry name" value="FN3"/>
    <property type="match status" value="1"/>
</dbReference>
<dbReference type="SUPFAM" id="SSF49265">
    <property type="entry name" value="Fibronectin type III"/>
    <property type="match status" value="1"/>
</dbReference>
<dbReference type="SMART" id="SM00137">
    <property type="entry name" value="MAM"/>
    <property type="match status" value="1"/>
</dbReference>
<dbReference type="InterPro" id="IPR013151">
    <property type="entry name" value="Immunoglobulin_dom"/>
</dbReference>
<keyword evidence="3" id="KW-0393">Immunoglobulin domain</keyword>
<evidence type="ECO:0000256" key="2">
    <source>
        <dbReference type="ARBA" id="ARBA00023157"/>
    </source>
</evidence>
<sequence length="312" mass="34032">MMVNTSGRFAGQKALLLSPQLKENDTHCVLFQYYVSGREGGTPGHLNVYVKENSSPLGMPVWNTSGPPSRGWTQVELAISIYWPNFYQIVFEVITSGRRGLIAIENVVILGHQCMNTPHFQTIKGVEVNAGQTATFHCTVNGLHKENFNLWLQGISGREAPMKATKPWNNRRFIGTFDVENTTKGDSGRYRCIVHSGTGVGVTNYGALTIKQPPVPIAPPQLTAVGATYLWIQLNANSINGDGPIVNREVECRTLSGSMYDLQPVDKATHKIGHLDPDTEYEISVLLTRPLEGGTGAPGPRLRAKTKCAGSG</sequence>
<dbReference type="InterPro" id="IPR000998">
    <property type="entry name" value="MAM_dom"/>
</dbReference>
<dbReference type="Gene3D" id="2.60.120.200">
    <property type="match status" value="1"/>
</dbReference>
<evidence type="ECO:0000259" key="7">
    <source>
        <dbReference type="PROSITE" id="PS50853"/>
    </source>
</evidence>
<accession>A0ABD1KCE0</accession>
<evidence type="ECO:0000256" key="3">
    <source>
        <dbReference type="ARBA" id="ARBA00023319"/>
    </source>
</evidence>
<dbReference type="CDD" id="cd00063">
    <property type="entry name" value="FN3"/>
    <property type="match status" value="1"/>
</dbReference>
<feature type="domain" description="Ig-like" evidence="6">
    <location>
        <begin position="118"/>
        <end position="209"/>
    </location>
</feature>
<dbReference type="SUPFAM" id="SSF49899">
    <property type="entry name" value="Concanavalin A-like lectins/glucanases"/>
    <property type="match status" value="1"/>
</dbReference>
<keyword evidence="2" id="KW-1015">Disulfide bond</keyword>
<feature type="domain" description="MAM" evidence="5">
    <location>
        <begin position="1"/>
        <end position="116"/>
    </location>
</feature>
<organism evidence="8 9">
    <name type="scientific">Coilia grayii</name>
    <name type="common">Gray's grenadier anchovy</name>
    <dbReference type="NCBI Taxonomy" id="363190"/>
    <lineage>
        <taxon>Eukaryota</taxon>
        <taxon>Metazoa</taxon>
        <taxon>Chordata</taxon>
        <taxon>Craniata</taxon>
        <taxon>Vertebrata</taxon>
        <taxon>Euteleostomi</taxon>
        <taxon>Actinopterygii</taxon>
        <taxon>Neopterygii</taxon>
        <taxon>Teleostei</taxon>
        <taxon>Clupei</taxon>
        <taxon>Clupeiformes</taxon>
        <taxon>Clupeoidei</taxon>
        <taxon>Engraulidae</taxon>
        <taxon>Coilinae</taxon>
        <taxon>Coilia</taxon>
    </lineage>
</organism>
<dbReference type="InterPro" id="IPR051622">
    <property type="entry name" value="R-tyr_protein_phosphatases"/>
</dbReference>
<dbReference type="SMART" id="SM00409">
    <property type="entry name" value="IG"/>
    <property type="match status" value="1"/>
</dbReference>
<evidence type="ECO:0000256" key="4">
    <source>
        <dbReference type="SAM" id="MobiDB-lite"/>
    </source>
</evidence>
<dbReference type="CDD" id="cd06263">
    <property type="entry name" value="MAM"/>
    <property type="match status" value="1"/>
</dbReference>
<gene>
    <name evidence="8" type="ORF">ACEWY4_005966</name>
</gene>
<feature type="domain" description="Fibronectin type-III" evidence="7">
    <location>
        <begin position="216"/>
        <end position="309"/>
    </location>
</feature>
<dbReference type="InterPro" id="IPR013320">
    <property type="entry name" value="ConA-like_dom_sf"/>
</dbReference>
<dbReference type="PROSITE" id="PS50835">
    <property type="entry name" value="IG_LIKE"/>
    <property type="match status" value="1"/>
</dbReference>
<dbReference type="InterPro" id="IPR036179">
    <property type="entry name" value="Ig-like_dom_sf"/>
</dbReference>
<dbReference type="InterPro" id="IPR007110">
    <property type="entry name" value="Ig-like_dom"/>
</dbReference>
<evidence type="ECO:0008006" key="10">
    <source>
        <dbReference type="Google" id="ProtNLM"/>
    </source>
</evidence>
<evidence type="ECO:0000259" key="6">
    <source>
        <dbReference type="PROSITE" id="PS50835"/>
    </source>
</evidence>
<proteinExistence type="predicted"/>
<dbReference type="PROSITE" id="PS50060">
    <property type="entry name" value="MAM_2"/>
    <property type="match status" value="1"/>
</dbReference>
<feature type="region of interest" description="Disordered" evidence="4">
    <location>
        <begin position="292"/>
        <end position="312"/>
    </location>
</feature>
<evidence type="ECO:0000259" key="5">
    <source>
        <dbReference type="PROSITE" id="PS50060"/>
    </source>
</evidence>
<dbReference type="PRINTS" id="PR00020">
    <property type="entry name" value="MAMDOMAIN"/>
</dbReference>
<keyword evidence="1" id="KW-0677">Repeat</keyword>
<dbReference type="InterPro" id="IPR013783">
    <property type="entry name" value="Ig-like_fold"/>
</dbReference>
<comment type="caution">
    <text evidence="8">The sequence shown here is derived from an EMBL/GenBank/DDBJ whole genome shotgun (WGS) entry which is preliminary data.</text>
</comment>
<dbReference type="FunFam" id="2.60.40.10:FF:000009">
    <property type="entry name" value="receptor-type tyrosine-protein phosphatase U isoform X1"/>
    <property type="match status" value="1"/>
</dbReference>
<evidence type="ECO:0000313" key="9">
    <source>
        <dbReference type="Proteomes" id="UP001591681"/>
    </source>
</evidence>
<dbReference type="InterPro" id="IPR003599">
    <property type="entry name" value="Ig_sub"/>
</dbReference>
<dbReference type="Pfam" id="PF00047">
    <property type="entry name" value="ig"/>
    <property type="match status" value="1"/>
</dbReference>